<evidence type="ECO:0000313" key="1">
    <source>
        <dbReference type="EMBL" id="SDD07694.1"/>
    </source>
</evidence>
<dbReference type="Gene3D" id="1.10.260.40">
    <property type="entry name" value="lambda repressor-like DNA-binding domains"/>
    <property type="match status" value="2"/>
</dbReference>
<dbReference type="SUPFAM" id="SSF47413">
    <property type="entry name" value="lambda repressor-like DNA-binding domains"/>
    <property type="match status" value="1"/>
</dbReference>
<proteinExistence type="predicted"/>
<dbReference type="Proteomes" id="UP000183203">
    <property type="component" value="Unassembled WGS sequence"/>
</dbReference>
<evidence type="ECO:0000313" key="2">
    <source>
        <dbReference type="Proteomes" id="UP000183203"/>
    </source>
</evidence>
<sequence>MPERVVYDRLMGRGAVGPPSRYSRRVVANVDRLRRDRGLTVGELLQRAGMTKSYYQSRAGFSLPYNTNDIEALAAALGVTPEEVASPETTARIEMRVPAVPLAARVRRLIESQGATDDELLDHLAGIDALLADGARTLLASATSTVVLDEEVLRLIAHWADVPTEYLTDYTDEAVTDRTDAELDLRDAMRAAGASSIQFRALGHMSPDALRAIAHSLRSGPPPT</sequence>
<dbReference type="InterPro" id="IPR010982">
    <property type="entry name" value="Lambda_DNA-bd_dom_sf"/>
</dbReference>
<name>A0A1G6RTG9_9MICO</name>
<accession>A0A1G6RTG9</accession>
<reference evidence="1 2" key="1">
    <citation type="submission" date="2016-09" db="EMBL/GenBank/DDBJ databases">
        <authorList>
            <person name="Capua I."/>
            <person name="De Benedictis P."/>
            <person name="Joannis T."/>
            <person name="Lombin L.H."/>
            <person name="Cattoli G."/>
        </authorList>
    </citation>
    <scope>NUCLEOTIDE SEQUENCE [LARGE SCALE GENOMIC DNA]</scope>
    <source>
        <strain evidence="1 2">NIO-1002</strain>
    </source>
</reference>
<dbReference type="EMBL" id="FMYG01000013">
    <property type="protein sequence ID" value="SDD07694.1"/>
    <property type="molecule type" value="Genomic_DNA"/>
</dbReference>
<dbReference type="AlphaFoldDB" id="A0A1G6RTG9"/>
<dbReference type="CDD" id="cd00093">
    <property type="entry name" value="HTH_XRE"/>
    <property type="match status" value="1"/>
</dbReference>
<dbReference type="STRING" id="993073.AS029_16640"/>
<gene>
    <name evidence="1" type="ORF">SAMN05216418_0206</name>
</gene>
<dbReference type="InterPro" id="IPR001387">
    <property type="entry name" value="Cro/C1-type_HTH"/>
</dbReference>
<dbReference type="GO" id="GO:0003677">
    <property type="term" value="F:DNA binding"/>
    <property type="evidence" value="ECO:0007669"/>
    <property type="project" value="InterPro"/>
</dbReference>
<organism evidence="1 2">
    <name type="scientific">Microbacterium enclense</name>
    <dbReference type="NCBI Taxonomy" id="993073"/>
    <lineage>
        <taxon>Bacteria</taxon>
        <taxon>Bacillati</taxon>
        <taxon>Actinomycetota</taxon>
        <taxon>Actinomycetes</taxon>
        <taxon>Micrococcales</taxon>
        <taxon>Microbacteriaceae</taxon>
        <taxon>Microbacterium</taxon>
    </lineage>
</organism>
<protein>
    <submittedName>
        <fullName evidence="1">Uncharacterized protein</fullName>
    </submittedName>
</protein>